<protein>
    <recommendedName>
        <fullName evidence="5">Exo-alpha-sialidase</fullName>
    </recommendedName>
</protein>
<evidence type="ECO:0008006" key="5">
    <source>
        <dbReference type="Google" id="ProtNLM"/>
    </source>
</evidence>
<proteinExistence type="predicted"/>
<reference evidence="3 4" key="1">
    <citation type="submission" date="2018-09" db="EMBL/GenBank/DDBJ databases">
        <title>Micromonospora sp. nov. MS1-9, isolated from a root of Musa sp.</title>
        <authorList>
            <person name="Kuncharoen N."/>
            <person name="Kudo T."/>
            <person name="Ohkuma M."/>
            <person name="Yuki M."/>
            <person name="Tanasupawat S."/>
        </authorList>
    </citation>
    <scope>NUCLEOTIDE SEQUENCE [LARGE SCALE GENOMIC DNA]</scope>
    <source>
        <strain evidence="2 4">MS1-9</strain>
        <strain evidence="1 3">NGC1-4</strain>
    </source>
</reference>
<evidence type="ECO:0000313" key="1">
    <source>
        <dbReference type="EMBL" id="RKN19170.1"/>
    </source>
</evidence>
<dbReference type="SUPFAM" id="SSF50939">
    <property type="entry name" value="Sialidases"/>
    <property type="match status" value="1"/>
</dbReference>
<comment type="caution">
    <text evidence="2">The sequence shown here is derived from an EMBL/GenBank/DDBJ whole genome shotgun (WGS) entry which is preliminary data.</text>
</comment>
<dbReference type="Proteomes" id="UP000271548">
    <property type="component" value="Unassembled WGS sequence"/>
</dbReference>
<evidence type="ECO:0000313" key="3">
    <source>
        <dbReference type="Proteomes" id="UP000271548"/>
    </source>
</evidence>
<evidence type="ECO:0000313" key="4">
    <source>
        <dbReference type="Proteomes" id="UP000275865"/>
    </source>
</evidence>
<accession>A0A3A9YL30</accession>
<dbReference type="EMBL" id="RAZS01000005">
    <property type="protein sequence ID" value="RKN19170.1"/>
    <property type="molecule type" value="Genomic_DNA"/>
</dbReference>
<gene>
    <name evidence="2" type="ORF">D7044_06890</name>
    <name evidence="1" type="ORF">D7147_15010</name>
</gene>
<dbReference type="Proteomes" id="UP000275865">
    <property type="component" value="Unassembled WGS sequence"/>
</dbReference>
<dbReference type="OrthoDB" id="4894058at2"/>
<sequence>MVVLGLLAVLLTGCERVTPSGGDHPRAVQPVWRPLTLPVPPGAPGRPLLRDAAACAGRWYVVGGVAEPAGATRPAVWSSVDGAIWSVSRLVPSSFYGRQHLLYAAACRDGRLAALGTASGGVHGNPRIGSWVEGADGAVREVAAPFERFGGPRAVSAARLVAGPSGWLIVGSRVDGAAVWASTDGREFTLRAGLPELAGDGRGRTAAYDGLATGSGWLVVGAVLPAGGTGLAPLAWTSRDGLGWRRAELPAASGRGQAQRVVSVGGAVVAVGPAGDRFAAWRGVADPVADGAATRWREAGGFPAAGPGVATVSGLVAVGSGLLAVARAGAGHVLWYSDDLGGSWRSVRMPVVVADTGETAVAVAAQGERLLLIADDGRGPRVWWTPVSGFAADEGDKSLPSTWN</sequence>
<keyword evidence="3" id="KW-1185">Reference proteome</keyword>
<evidence type="ECO:0000313" key="2">
    <source>
        <dbReference type="EMBL" id="RKN34887.1"/>
    </source>
</evidence>
<dbReference type="EMBL" id="RAZT01000003">
    <property type="protein sequence ID" value="RKN34887.1"/>
    <property type="molecule type" value="Genomic_DNA"/>
</dbReference>
<dbReference type="InterPro" id="IPR036278">
    <property type="entry name" value="Sialidase_sf"/>
</dbReference>
<dbReference type="AlphaFoldDB" id="A0A3A9YL30"/>
<organism evidence="2 4">
    <name type="scientific">Micromonospora musae</name>
    <dbReference type="NCBI Taxonomy" id="1894970"/>
    <lineage>
        <taxon>Bacteria</taxon>
        <taxon>Bacillati</taxon>
        <taxon>Actinomycetota</taxon>
        <taxon>Actinomycetes</taxon>
        <taxon>Micromonosporales</taxon>
        <taxon>Micromonosporaceae</taxon>
        <taxon>Micromonospora</taxon>
    </lineage>
</organism>
<name>A0A3A9YL30_9ACTN</name>